<dbReference type="Proteomes" id="UP000831537">
    <property type="component" value="Chromosome"/>
</dbReference>
<accession>A0ABY4GIT8</accession>
<organism evidence="1 2">
    <name type="scientific">Gracilibacillus salinarum</name>
    <dbReference type="NCBI Taxonomy" id="2932255"/>
    <lineage>
        <taxon>Bacteria</taxon>
        <taxon>Bacillati</taxon>
        <taxon>Bacillota</taxon>
        <taxon>Bacilli</taxon>
        <taxon>Bacillales</taxon>
        <taxon>Bacillaceae</taxon>
        <taxon>Gracilibacillus</taxon>
    </lineage>
</organism>
<dbReference type="PROSITE" id="PS51257">
    <property type="entry name" value="PROKAR_LIPOPROTEIN"/>
    <property type="match status" value="1"/>
</dbReference>
<dbReference type="EMBL" id="CP095071">
    <property type="protein sequence ID" value="UOQ84090.1"/>
    <property type="molecule type" value="Genomic_DNA"/>
</dbReference>
<proteinExistence type="predicted"/>
<gene>
    <name evidence="1" type="ORF">MUN87_15395</name>
</gene>
<sequence length="154" mass="17955">MKKVFVLLVIILLCILSACSWNEKTVEFKNKDFANTLFVQKVENNFTSKKLSKPIEDDKKIKEILTMLDGLKAEQIDNEELIKILEDQDNYYMFGFYGDDKIKNQRGDYAFQFLEDGTILFSYDAKSTDSYPLISVAHHQELLEDMKDVLEISF</sequence>
<evidence type="ECO:0008006" key="3">
    <source>
        <dbReference type="Google" id="ProtNLM"/>
    </source>
</evidence>
<dbReference type="RefSeq" id="WP_244741448.1">
    <property type="nucleotide sequence ID" value="NZ_CP095071.1"/>
</dbReference>
<evidence type="ECO:0000313" key="2">
    <source>
        <dbReference type="Proteomes" id="UP000831537"/>
    </source>
</evidence>
<protein>
    <recommendedName>
        <fullName evidence="3">Lipoprotein</fullName>
    </recommendedName>
</protein>
<evidence type="ECO:0000313" key="1">
    <source>
        <dbReference type="EMBL" id="UOQ84090.1"/>
    </source>
</evidence>
<reference evidence="1 2" key="1">
    <citation type="submission" date="2022-04" db="EMBL/GenBank/DDBJ databases">
        <title>Gracilibacillus sp. isolated from saltern.</title>
        <authorList>
            <person name="Won M."/>
            <person name="Lee C.-M."/>
            <person name="Woen H.-Y."/>
            <person name="Kwon S.-W."/>
        </authorList>
    </citation>
    <scope>NUCLEOTIDE SEQUENCE [LARGE SCALE GENOMIC DNA]</scope>
    <source>
        <strain evidence="1 2">SSPM10-3</strain>
    </source>
</reference>
<keyword evidence="2" id="KW-1185">Reference proteome</keyword>
<name>A0ABY4GIT8_9BACI</name>